<evidence type="ECO:0000313" key="3">
    <source>
        <dbReference type="Proteomes" id="UP000199468"/>
    </source>
</evidence>
<feature type="chain" id="PRO_5046052735" evidence="1">
    <location>
        <begin position="24"/>
        <end position="127"/>
    </location>
</feature>
<organism evidence="2 3">
    <name type="scientific">Bosea robiniae</name>
    <dbReference type="NCBI Taxonomy" id="1036780"/>
    <lineage>
        <taxon>Bacteria</taxon>
        <taxon>Pseudomonadati</taxon>
        <taxon>Pseudomonadota</taxon>
        <taxon>Alphaproteobacteria</taxon>
        <taxon>Hyphomicrobiales</taxon>
        <taxon>Boseaceae</taxon>
        <taxon>Bosea</taxon>
    </lineage>
</organism>
<dbReference type="Proteomes" id="UP000199468">
    <property type="component" value="Unassembled WGS sequence"/>
</dbReference>
<dbReference type="Gene3D" id="2.60.40.3440">
    <property type="match status" value="1"/>
</dbReference>
<gene>
    <name evidence="2" type="ORF">SAMN05421844_101325</name>
</gene>
<dbReference type="RefSeq" id="WP_091855548.1">
    <property type="nucleotide sequence ID" value="NZ_FNBZ01000001.1"/>
</dbReference>
<proteinExistence type="predicted"/>
<feature type="signal peptide" evidence="1">
    <location>
        <begin position="1"/>
        <end position="23"/>
    </location>
</feature>
<keyword evidence="3" id="KW-1185">Reference proteome</keyword>
<dbReference type="EMBL" id="FNBZ01000001">
    <property type="protein sequence ID" value="SDF31799.1"/>
    <property type="molecule type" value="Genomic_DNA"/>
</dbReference>
<sequence>MRVLITMITFVAAGYAALSSAQAACTGTNGRGWGTGNGAGQFGMSMADKTCRISFPGVINETAKTRIPATQVTVTRAPGSGKVAVTRSGLTYTPNKGFQGSDTFCTSNTTPKVPGVTLSGCITVTVR</sequence>
<reference evidence="2 3" key="1">
    <citation type="submission" date="2016-10" db="EMBL/GenBank/DDBJ databases">
        <authorList>
            <person name="Varghese N."/>
            <person name="Submissions S."/>
        </authorList>
    </citation>
    <scope>NUCLEOTIDE SEQUENCE [LARGE SCALE GENOMIC DNA]</scope>
    <source>
        <strain evidence="2 3">DSM 26672</strain>
    </source>
</reference>
<keyword evidence="1" id="KW-0732">Signal</keyword>
<evidence type="ECO:0000256" key="1">
    <source>
        <dbReference type="SAM" id="SignalP"/>
    </source>
</evidence>
<comment type="caution">
    <text evidence="2">The sequence shown here is derived from an EMBL/GenBank/DDBJ whole genome shotgun (WGS) entry which is preliminary data.</text>
</comment>
<evidence type="ECO:0000313" key="2">
    <source>
        <dbReference type="EMBL" id="SDF31799.1"/>
    </source>
</evidence>
<accession>A0ABY0NDV9</accession>
<name>A0ABY0NDV9_9HYPH</name>
<protein>
    <submittedName>
        <fullName evidence="2">Uncharacterized protein</fullName>
    </submittedName>
</protein>